<comment type="similarity">
    <text evidence="1">Belongs to the thioredoxin family. DsbA subfamily.</text>
</comment>
<reference evidence="3" key="1">
    <citation type="submission" date="2018-05" db="EMBL/GenBank/DDBJ databases">
        <authorList>
            <person name="Lanie J.A."/>
            <person name="Ng W.-L."/>
            <person name="Kazmierczak K.M."/>
            <person name="Andrzejewski T.M."/>
            <person name="Davidsen T.M."/>
            <person name="Wayne K.J."/>
            <person name="Tettelin H."/>
            <person name="Glass J.I."/>
            <person name="Rusch D."/>
            <person name="Podicherti R."/>
            <person name="Tsui H.-C.T."/>
            <person name="Winkler M.E."/>
        </authorList>
    </citation>
    <scope>NUCLEOTIDE SEQUENCE</scope>
</reference>
<evidence type="ECO:0000313" key="3">
    <source>
        <dbReference type="EMBL" id="SVB45527.1"/>
    </source>
</evidence>
<gene>
    <name evidence="3" type="ORF">METZ01_LOCUS198381</name>
</gene>
<dbReference type="InterPro" id="IPR036249">
    <property type="entry name" value="Thioredoxin-like_sf"/>
</dbReference>
<organism evidence="3">
    <name type="scientific">marine metagenome</name>
    <dbReference type="NCBI Taxonomy" id="408172"/>
    <lineage>
        <taxon>unclassified sequences</taxon>
        <taxon>metagenomes</taxon>
        <taxon>ecological metagenomes</taxon>
    </lineage>
</organism>
<feature type="domain" description="Thioredoxin-like fold" evidence="2">
    <location>
        <begin position="27"/>
        <end position="199"/>
    </location>
</feature>
<sequence>MKYFLKFILVFSLIFMWGKMSFANNTLKGMRLGSDDAPITVIEYRSLTCSHCAEFSKVTFPELKEKYIDTGKIKLELRPFALNAIDLNAFKLLHCSNEDDFFSLEKLLFEDQQKWIISSPNDQVLENSTEALGKYGLLFGITKDQYNSCLEDEDITDFIISMRMEGSQKYNITSTPSFVINDEVYGGYRNFKDFEKILQKSMN</sequence>
<dbReference type="Gene3D" id="3.40.30.10">
    <property type="entry name" value="Glutaredoxin"/>
    <property type="match status" value="1"/>
</dbReference>
<protein>
    <recommendedName>
        <fullName evidence="2">Thioredoxin-like fold domain-containing protein</fullName>
    </recommendedName>
</protein>
<dbReference type="InterPro" id="IPR012336">
    <property type="entry name" value="Thioredoxin-like_fold"/>
</dbReference>
<dbReference type="SUPFAM" id="SSF52833">
    <property type="entry name" value="Thioredoxin-like"/>
    <property type="match status" value="1"/>
</dbReference>
<dbReference type="EMBL" id="UINC01042633">
    <property type="protein sequence ID" value="SVB45527.1"/>
    <property type="molecule type" value="Genomic_DNA"/>
</dbReference>
<accession>A0A382E6M5</accession>
<evidence type="ECO:0000259" key="2">
    <source>
        <dbReference type="Pfam" id="PF13462"/>
    </source>
</evidence>
<evidence type="ECO:0000256" key="1">
    <source>
        <dbReference type="ARBA" id="ARBA00005791"/>
    </source>
</evidence>
<dbReference type="PANTHER" id="PTHR13887">
    <property type="entry name" value="GLUTATHIONE S-TRANSFERASE KAPPA"/>
    <property type="match status" value="1"/>
</dbReference>
<dbReference type="AlphaFoldDB" id="A0A382E6M5"/>
<dbReference type="Pfam" id="PF13462">
    <property type="entry name" value="Thioredoxin_4"/>
    <property type="match status" value="1"/>
</dbReference>
<dbReference type="PANTHER" id="PTHR13887:SF56">
    <property type="entry name" value="THIOREDOXIN-LIKE REDUCTASE RV2466C"/>
    <property type="match status" value="1"/>
</dbReference>
<dbReference type="Gene3D" id="1.10.40.110">
    <property type="match status" value="1"/>
</dbReference>
<name>A0A382E6M5_9ZZZZ</name>
<proteinExistence type="inferred from homology"/>